<evidence type="ECO:0000313" key="2">
    <source>
        <dbReference type="Proteomes" id="UP000019335"/>
    </source>
</evidence>
<name>W7TRG5_9STRA</name>
<evidence type="ECO:0000313" key="1">
    <source>
        <dbReference type="EMBL" id="EWM23096.1"/>
    </source>
</evidence>
<dbReference type="Proteomes" id="UP000019335">
    <property type="component" value="Chromosome 18"/>
</dbReference>
<keyword evidence="2" id="KW-1185">Reference proteome</keyword>
<dbReference type="AlphaFoldDB" id="W7TRG5"/>
<sequence>MRCEDTRGLGMRYFFRWELTDFRLARSLPGLQFWNPPARLCPVSNALQTSIGKRHSHPELLSTLAWPRRAFLVFFCEFFRGNLSMSLPRGFHHLTTWVAVNPPPDIALNTLRGPLVHSDWLQWMRCRRYEYTPSSFFIAVIHREAAEAAEADQEGLRQVLQNVKWPQSYS</sequence>
<dbReference type="EMBL" id="AZIL01001835">
    <property type="protein sequence ID" value="EWM23096.1"/>
    <property type="molecule type" value="Genomic_DNA"/>
</dbReference>
<gene>
    <name evidence="1" type="ORF">Naga_100334g3</name>
</gene>
<organism evidence="1 2">
    <name type="scientific">Nannochloropsis gaditana</name>
    <dbReference type="NCBI Taxonomy" id="72520"/>
    <lineage>
        <taxon>Eukaryota</taxon>
        <taxon>Sar</taxon>
        <taxon>Stramenopiles</taxon>
        <taxon>Ochrophyta</taxon>
        <taxon>Eustigmatophyceae</taxon>
        <taxon>Eustigmatales</taxon>
        <taxon>Monodopsidaceae</taxon>
        <taxon>Nannochloropsis</taxon>
    </lineage>
</organism>
<protein>
    <submittedName>
        <fullName evidence="1">Uncharacterized protein</fullName>
    </submittedName>
</protein>
<reference evidence="1 2" key="1">
    <citation type="journal article" date="2014" name="Mol. Plant">
        <title>Chromosome Scale Genome Assembly and Transcriptome Profiling of Nannochloropsis gaditana in Nitrogen Depletion.</title>
        <authorList>
            <person name="Corteggiani Carpinelli E."/>
            <person name="Telatin A."/>
            <person name="Vitulo N."/>
            <person name="Forcato C."/>
            <person name="D'Angelo M."/>
            <person name="Schiavon R."/>
            <person name="Vezzi A."/>
            <person name="Giacometti G.M."/>
            <person name="Morosinotto T."/>
            <person name="Valle G."/>
        </authorList>
    </citation>
    <scope>NUCLEOTIDE SEQUENCE [LARGE SCALE GENOMIC DNA]</scope>
    <source>
        <strain evidence="1 2">B-31</strain>
    </source>
</reference>
<proteinExistence type="predicted"/>
<comment type="caution">
    <text evidence="1">The sequence shown here is derived from an EMBL/GenBank/DDBJ whole genome shotgun (WGS) entry which is preliminary data.</text>
</comment>
<accession>W7TRG5</accession>